<accession>A0ABN8ZWU1</accession>
<dbReference type="Proteomes" id="UP001176941">
    <property type="component" value="Chromosome 7"/>
</dbReference>
<reference evidence="1" key="1">
    <citation type="submission" date="2023-04" db="EMBL/GenBank/DDBJ databases">
        <authorList>
            <consortium name="ELIXIR-Norway"/>
        </authorList>
    </citation>
    <scope>NUCLEOTIDE SEQUENCE [LARGE SCALE GENOMIC DNA]</scope>
</reference>
<gene>
    <name evidence="1" type="ORF">MRATA1EN1_LOCUS26980</name>
</gene>
<name>A0ABN8ZWU1_RANTA</name>
<evidence type="ECO:0000313" key="1">
    <source>
        <dbReference type="EMBL" id="CAI9178018.1"/>
    </source>
</evidence>
<dbReference type="EMBL" id="OX459943">
    <property type="protein sequence ID" value="CAI9178018.1"/>
    <property type="molecule type" value="Genomic_DNA"/>
</dbReference>
<protein>
    <submittedName>
        <fullName evidence="1">Uncharacterized protein</fullName>
    </submittedName>
</protein>
<organism evidence="1 2">
    <name type="scientific">Rangifer tarandus platyrhynchus</name>
    <name type="common">Svalbard reindeer</name>
    <dbReference type="NCBI Taxonomy" id="3082113"/>
    <lineage>
        <taxon>Eukaryota</taxon>
        <taxon>Metazoa</taxon>
        <taxon>Chordata</taxon>
        <taxon>Craniata</taxon>
        <taxon>Vertebrata</taxon>
        <taxon>Euteleostomi</taxon>
        <taxon>Mammalia</taxon>
        <taxon>Eutheria</taxon>
        <taxon>Laurasiatheria</taxon>
        <taxon>Artiodactyla</taxon>
        <taxon>Ruminantia</taxon>
        <taxon>Pecora</taxon>
        <taxon>Cervidae</taxon>
        <taxon>Odocoileinae</taxon>
        <taxon>Rangifer</taxon>
    </lineage>
</organism>
<proteinExistence type="predicted"/>
<evidence type="ECO:0000313" key="2">
    <source>
        <dbReference type="Proteomes" id="UP001176941"/>
    </source>
</evidence>
<sequence length="96" mass="10260">MWDLSQAAGLRAPGHPRNCLVPSPPDCASSCLLPAGPGVWRPSPLGRAEAPSDVTFPPFPSHFHVLLHVAVVRRPWVNCCVSAPKKGSNAIFSLVR</sequence>
<keyword evidence="2" id="KW-1185">Reference proteome</keyword>